<proteinExistence type="predicted"/>
<reference evidence="3 4" key="1">
    <citation type="submission" date="2024-04" db="EMBL/GenBank/DDBJ databases">
        <title>Phyllosticta paracitricarpa is synonymous to the EU quarantine fungus P. citricarpa based on phylogenomic analyses.</title>
        <authorList>
            <consortium name="Lawrence Berkeley National Laboratory"/>
            <person name="Van ingen-buijs V.A."/>
            <person name="Van westerhoven A.C."/>
            <person name="Haridas S."/>
            <person name="Skiadas P."/>
            <person name="Martin F."/>
            <person name="Groenewald J.Z."/>
            <person name="Crous P.W."/>
            <person name="Seidl M.F."/>
        </authorList>
    </citation>
    <scope>NUCLEOTIDE SEQUENCE [LARGE SCALE GENOMIC DNA]</scope>
    <source>
        <strain evidence="3 4">CPC 17464</strain>
    </source>
</reference>
<name>A0ABR1LFR3_9PEZI</name>
<comment type="caution">
    <text evidence="3">The sequence shown here is derived from an EMBL/GenBank/DDBJ whole genome shotgun (WGS) entry which is preliminary data.</text>
</comment>
<organism evidence="3 4">
    <name type="scientific">Phyllosticta citribraziliensis</name>
    <dbReference type="NCBI Taxonomy" id="989973"/>
    <lineage>
        <taxon>Eukaryota</taxon>
        <taxon>Fungi</taxon>
        <taxon>Dikarya</taxon>
        <taxon>Ascomycota</taxon>
        <taxon>Pezizomycotina</taxon>
        <taxon>Dothideomycetes</taxon>
        <taxon>Dothideomycetes incertae sedis</taxon>
        <taxon>Botryosphaeriales</taxon>
        <taxon>Phyllostictaceae</taxon>
        <taxon>Phyllosticta</taxon>
    </lineage>
</organism>
<dbReference type="Pfam" id="PF00248">
    <property type="entry name" value="Aldo_ket_red"/>
    <property type="match status" value="1"/>
</dbReference>
<gene>
    <name evidence="3" type="ORF">J3D65DRAFT_558479</name>
</gene>
<dbReference type="SUPFAM" id="SSF51430">
    <property type="entry name" value="NAD(P)-linked oxidoreductase"/>
    <property type="match status" value="1"/>
</dbReference>
<dbReference type="InterPro" id="IPR036812">
    <property type="entry name" value="NAD(P)_OxRdtase_dom_sf"/>
</dbReference>
<dbReference type="RefSeq" id="XP_066652734.1">
    <property type="nucleotide sequence ID" value="XM_066797366.1"/>
</dbReference>
<dbReference type="Gene3D" id="3.20.20.100">
    <property type="entry name" value="NADP-dependent oxidoreductase domain"/>
    <property type="match status" value="1"/>
</dbReference>
<evidence type="ECO:0000256" key="1">
    <source>
        <dbReference type="ARBA" id="ARBA00023002"/>
    </source>
</evidence>
<evidence type="ECO:0000313" key="4">
    <source>
        <dbReference type="Proteomes" id="UP001360953"/>
    </source>
</evidence>
<dbReference type="GeneID" id="92030272"/>
<dbReference type="PANTHER" id="PTHR43147:SF2">
    <property type="entry name" value="NADP-DEPENDENT OXIDOREDUCTASE DOMAIN-CONTAINING PROTEIN"/>
    <property type="match status" value="1"/>
</dbReference>
<dbReference type="PANTHER" id="PTHR43147">
    <property type="entry name" value="PROTEIN TAS"/>
    <property type="match status" value="1"/>
</dbReference>
<feature type="domain" description="NADP-dependent oxidoreductase" evidence="2">
    <location>
        <begin position="19"/>
        <end position="313"/>
    </location>
</feature>
<dbReference type="EMBL" id="JBBPEH010000010">
    <property type="protein sequence ID" value="KAK7533341.1"/>
    <property type="molecule type" value="Genomic_DNA"/>
</dbReference>
<dbReference type="Proteomes" id="UP001360953">
    <property type="component" value="Unassembled WGS sequence"/>
</dbReference>
<dbReference type="InterPro" id="IPR023210">
    <property type="entry name" value="NADP_OxRdtase_dom"/>
</dbReference>
<sequence length="334" mass="37321">MPTTDIETFQIGSRSVPRLFVGLWQCSSPQWGTAPLSKIKRHFQALVDAGFTAFDMADHYGDAELLFGRFRTRHEQPDKIYCATKICLFEKVDPTDDVMDAALAQRVKNIKAQSIDLCQFYVQHYGNGEHIKALQYLHNDTRAASLGAVNFDTAKMEQALAAGIALATNQVQFSLIDSRPTVKMGPLCAKHGVKLLTYGTLCGGFLADKWVGQPAPALYSDGMTPSHRKYYEEIVAWGGWDLFQELLAALNAIADKRDVSVSNVATRWVLDHAYVGAVIVGTRLGVSDRTEENLKVYGWSLDDGELQKIEDVLKRSRREDMFEQMGDCGMEYIH</sequence>
<accession>A0ABR1LFR3</accession>
<keyword evidence="4" id="KW-1185">Reference proteome</keyword>
<protein>
    <submittedName>
        <fullName evidence="3">General stress protein</fullName>
    </submittedName>
</protein>
<keyword evidence="1" id="KW-0560">Oxidoreductase</keyword>
<evidence type="ECO:0000313" key="3">
    <source>
        <dbReference type="EMBL" id="KAK7533341.1"/>
    </source>
</evidence>
<evidence type="ECO:0000259" key="2">
    <source>
        <dbReference type="Pfam" id="PF00248"/>
    </source>
</evidence>